<organism evidence="1 2">
    <name type="scientific">Lepidopterella palustris CBS 459.81</name>
    <dbReference type="NCBI Taxonomy" id="1314670"/>
    <lineage>
        <taxon>Eukaryota</taxon>
        <taxon>Fungi</taxon>
        <taxon>Dikarya</taxon>
        <taxon>Ascomycota</taxon>
        <taxon>Pezizomycotina</taxon>
        <taxon>Dothideomycetes</taxon>
        <taxon>Pleosporomycetidae</taxon>
        <taxon>Mytilinidiales</taxon>
        <taxon>Argynnaceae</taxon>
        <taxon>Lepidopterella</taxon>
    </lineage>
</organism>
<gene>
    <name evidence="1" type="ORF">K432DRAFT_388294</name>
</gene>
<dbReference type="Proteomes" id="UP000250266">
    <property type="component" value="Unassembled WGS sequence"/>
</dbReference>
<dbReference type="EMBL" id="KV744813">
    <property type="protein sequence ID" value="OCK85790.1"/>
    <property type="molecule type" value="Genomic_DNA"/>
</dbReference>
<protein>
    <submittedName>
        <fullName evidence="1">Uncharacterized protein</fullName>
    </submittedName>
</protein>
<proteinExistence type="predicted"/>
<evidence type="ECO:0000313" key="2">
    <source>
        <dbReference type="Proteomes" id="UP000250266"/>
    </source>
</evidence>
<dbReference type="AlphaFoldDB" id="A0A8E2JK94"/>
<sequence>MFRSSPILQKRIEKRLRGYRTPAYRILQSAIKSIHPTARRTRRIGDPPLQSLYTSEWGCLLPPPGQEESRSSNRKASYNGTIQYLALQDGLNKTNVPDILKKYIEKGSPARTRQLLVFNQCRSPPFTPAVEGAFGYSPPATEQWSHSIYAYNKSSIKSLPATALNARRLLKAYFNMTPHGFGDVLGKICRTGHQSFHIPFRRLCAAQPSIQFKHYSSGQVRIMVFVYDRRLETLRQWLRNCALRLLRTSV</sequence>
<name>A0A8E2JK94_9PEZI</name>
<evidence type="ECO:0000313" key="1">
    <source>
        <dbReference type="EMBL" id="OCK85790.1"/>
    </source>
</evidence>
<dbReference type="OrthoDB" id="3881729at2759"/>
<accession>A0A8E2JK94</accession>
<keyword evidence="2" id="KW-1185">Reference proteome</keyword>
<reference evidence="1 2" key="1">
    <citation type="journal article" date="2016" name="Nat. Commun.">
        <title>Ectomycorrhizal ecology is imprinted in the genome of the dominant symbiotic fungus Cenococcum geophilum.</title>
        <authorList>
            <consortium name="DOE Joint Genome Institute"/>
            <person name="Peter M."/>
            <person name="Kohler A."/>
            <person name="Ohm R.A."/>
            <person name="Kuo A."/>
            <person name="Krutzmann J."/>
            <person name="Morin E."/>
            <person name="Arend M."/>
            <person name="Barry K.W."/>
            <person name="Binder M."/>
            <person name="Choi C."/>
            <person name="Clum A."/>
            <person name="Copeland A."/>
            <person name="Grisel N."/>
            <person name="Haridas S."/>
            <person name="Kipfer T."/>
            <person name="LaButti K."/>
            <person name="Lindquist E."/>
            <person name="Lipzen A."/>
            <person name="Maire R."/>
            <person name="Meier B."/>
            <person name="Mihaltcheva S."/>
            <person name="Molinier V."/>
            <person name="Murat C."/>
            <person name="Poggeler S."/>
            <person name="Quandt C.A."/>
            <person name="Sperisen C."/>
            <person name="Tritt A."/>
            <person name="Tisserant E."/>
            <person name="Crous P.W."/>
            <person name="Henrissat B."/>
            <person name="Nehls U."/>
            <person name="Egli S."/>
            <person name="Spatafora J.W."/>
            <person name="Grigoriev I.V."/>
            <person name="Martin F.M."/>
        </authorList>
    </citation>
    <scope>NUCLEOTIDE SEQUENCE [LARGE SCALE GENOMIC DNA]</scope>
    <source>
        <strain evidence="1 2">CBS 459.81</strain>
    </source>
</reference>